<proteinExistence type="predicted"/>
<gene>
    <name evidence="1" type="ORF">ERS137965_02525</name>
</gene>
<reference evidence="1 2" key="1">
    <citation type="submission" date="2015-03" db="EMBL/GenBank/DDBJ databases">
        <authorList>
            <person name="Murphy D."/>
        </authorList>
    </citation>
    <scope>NUCLEOTIDE SEQUENCE [LARGE SCALE GENOMIC DNA]</scope>
    <source>
        <strain evidence="1 2">IP06005</strain>
    </source>
</reference>
<organism evidence="1 2">
    <name type="scientific">Yersinia aldovae</name>
    <dbReference type="NCBI Taxonomy" id="29483"/>
    <lineage>
        <taxon>Bacteria</taxon>
        <taxon>Pseudomonadati</taxon>
        <taxon>Pseudomonadota</taxon>
        <taxon>Gammaproteobacteria</taxon>
        <taxon>Enterobacterales</taxon>
        <taxon>Yersiniaceae</taxon>
        <taxon>Yersinia</taxon>
    </lineage>
</organism>
<accession>A0A0T9U8Y0</accession>
<dbReference type="EMBL" id="CQEJ01000013">
    <property type="protein sequence ID" value="CNL25942.1"/>
    <property type="molecule type" value="Genomic_DNA"/>
</dbReference>
<dbReference type="AlphaFoldDB" id="A0A0T9U8Y0"/>
<evidence type="ECO:0000313" key="2">
    <source>
        <dbReference type="Proteomes" id="UP000041595"/>
    </source>
</evidence>
<sequence>MLDLIGSYFGCYSFSDYFISAASTEQEGKPALLHLRLARNITAIRSPLRQPLALSSQRDGHPCPSALFAGVHARSLEPSPLSVIFLIALKAKIQFETRVLTLMFKSTFEPPSEECSKGNPPRTADLGVMSRDATTLRSSFEQRLRWPGG</sequence>
<name>A0A0T9U8Y0_YERAL</name>
<evidence type="ECO:0000313" key="1">
    <source>
        <dbReference type="EMBL" id="CNL25942.1"/>
    </source>
</evidence>
<dbReference type="Proteomes" id="UP000041595">
    <property type="component" value="Unassembled WGS sequence"/>
</dbReference>
<protein>
    <submittedName>
        <fullName evidence="1">Uncharacterized protein</fullName>
    </submittedName>
</protein>